<dbReference type="PANTHER" id="PTHR19818:SF159">
    <property type="entry name" value="C2H2-TYPE DOMAIN-CONTAINING PROTEIN"/>
    <property type="match status" value="1"/>
</dbReference>
<feature type="domain" description="C2H2-type" evidence="11">
    <location>
        <begin position="317"/>
        <end position="346"/>
    </location>
</feature>
<keyword evidence="3" id="KW-0479">Metal-binding</keyword>
<comment type="similarity">
    <text evidence="2">Belongs to the krueppel C2H2-type zinc-finger protein family.</text>
</comment>
<dbReference type="GO" id="GO:0045944">
    <property type="term" value="P:positive regulation of transcription by RNA polymerase II"/>
    <property type="evidence" value="ECO:0007669"/>
    <property type="project" value="UniProtKB-ARBA"/>
</dbReference>
<dbReference type="FunFam" id="3.30.160.60:FF:001437">
    <property type="entry name" value="Zinc finger protein 594"/>
    <property type="match status" value="1"/>
</dbReference>
<evidence type="ECO:0000256" key="10">
    <source>
        <dbReference type="SAM" id="MobiDB-lite"/>
    </source>
</evidence>
<feature type="compositionally biased region" description="Polar residues" evidence="10">
    <location>
        <begin position="288"/>
        <end position="300"/>
    </location>
</feature>
<evidence type="ECO:0000256" key="5">
    <source>
        <dbReference type="ARBA" id="ARBA00022771"/>
    </source>
</evidence>
<evidence type="ECO:0000313" key="13">
    <source>
        <dbReference type="Proteomes" id="UP000054007"/>
    </source>
</evidence>
<dbReference type="SUPFAM" id="SSF57667">
    <property type="entry name" value="beta-beta-alpha zinc fingers"/>
    <property type="match status" value="2"/>
</dbReference>
<dbReference type="GO" id="GO:0000978">
    <property type="term" value="F:RNA polymerase II cis-regulatory region sequence-specific DNA binding"/>
    <property type="evidence" value="ECO:0007669"/>
    <property type="project" value="UniProtKB-ARBA"/>
</dbReference>
<dbReference type="PROSITE" id="PS50157">
    <property type="entry name" value="ZINC_FINGER_C2H2_2"/>
    <property type="match status" value="4"/>
</dbReference>
<evidence type="ECO:0000256" key="2">
    <source>
        <dbReference type="ARBA" id="ARBA00006991"/>
    </source>
</evidence>
<comment type="subcellular location">
    <subcellularLocation>
        <location evidence="1">Nucleus</location>
    </subcellularLocation>
</comment>
<gene>
    <name evidence="12" type="ORF">CYLTODRAFT_391296</name>
</gene>
<feature type="compositionally biased region" description="Acidic residues" evidence="10">
    <location>
        <begin position="513"/>
        <end position="531"/>
    </location>
</feature>
<dbReference type="Gene3D" id="3.30.160.60">
    <property type="entry name" value="Classic Zinc Finger"/>
    <property type="match status" value="4"/>
</dbReference>
<dbReference type="EMBL" id="KN880461">
    <property type="protein sequence ID" value="KIY70923.1"/>
    <property type="molecule type" value="Genomic_DNA"/>
</dbReference>
<evidence type="ECO:0000256" key="9">
    <source>
        <dbReference type="PROSITE-ProRule" id="PRU00042"/>
    </source>
</evidence>
<feature type="domain" description="C2H2-type" evidence="11">
    <location>
        <begin position="377"/>
        <end position="406"/>
    </location>
</feature>
<evidence type="ECO:0000256" key="7">
    <source>
        <dbReference type="ARBA" id="ARBA00023125"/>
    </source>
</evidence>
<evidence type="ECO:0000259" key="11">
    <source>
        <dbReference type="PROSITE" id="PS50157"/>
    </source>
</evidence>
<dbReference type="Proteomes" id="UP000054007">
    <property type="component" value="Unassembled WGS sequence"/>
</dbReference>
<dbReference type="PANTHER" id="PTHR19818">
    <property type="entry name" value="ZINC FINGER PROTEIN ZIC AND GLI"/>
    <property type="match status" value="1"/>
</dbReference>
<evidence type="ECO:0000256" key="8">
    <source>
        <dbReference type="ARBA" id="ARBA00023242"/>
    </source>
</evidence>
<keyword evidence="7" id="KW-0238">DNA-binding</keyword>
<dbReference type="GO" id="GO:0005634">
    <property type="term" value="C:nucleus"/>
    <property type="evidence" value="ECO:0007669"/>
    <property type="project" value="UniProtKB-SubCell"/>
</dbReference>
<keyword evidence="5 9" id="KW-0863">Zinc-finger</keyword>
<protein>
    <recommendedName>
        <fullName evidence="11">C2H2-type domain-containing protein</fullName>
    </recommendedName>
</protein>
<evidence type="ECO:0000313" key="12">
    <source>
        <dbReference type="EMBL" id="KIY70923.1"/>
    </source>
</evidence>
<accession>A0A0D7BK58</accession>
<dbReference type="InterPro" id="IPR050329">
    <property type="entry name" value="GLI_C2H2-zinc-finger"/>
</dbReference>
<dbReference type="SMART" id="SM00355">
    <property type="entry name" value="ZnF_C2H2"/>
    <property type="match status" value="4"/>
</dbReference>
<dbReference type="GO" id="GO:0000981">
    <property type="term" value="F:DNA-binding transcription factor activity, RNA polymerase II-specific"/>
    <property type="evidence" value="ECO:0007669"/>
    <property type="project" value="TreeGrafter"/>
</dbReference>
<organism evidence="12 13">
    <name type="scientific">Cylindrobasidium torrendii FP15055 ss-10</name>
    <dbReference type="NCBI Taxonomy" id="1314674"/>
    <lineage>
        <taxon>Eukaryota</taxon>
        <taxon>Fungi</taxon>
        <taxon>Dikarya</taxon>
        <taxon>Basidiomycota</taxon>
        <taxon>Agaricomycotina</taxon>
        <taxon>Agaricomycetes</taxon>
        <taxon>Agaricomycetidae</taxon>
        <taxon>Agaricales</taxon>
        <taxon>Marasmiineae</taxon>
        <taxon>Physalacriaceae</taxon>
        <taxon>Cylindrobasidium</taxon>
    </lineage>
</organism>
<feature type="domain" description="C2H2-type" evidence="11">
    <location>
        <begin position="347"/>
        <end position="376"/>
    </location>
</feature>
<feature type="region of interest" description="Disordered" evidence="10">
    <location>
        <begin position="1"/>
        <end position="39"/>
    </location>
</feature>
<dbReference type="STRING" id="1314674.A0A0D7BK58"/>
<dbReference type="FunFam" id="3.30.160.60:FF:000072">
    <property type="entry name" value="zinc finger protein 143 isoform X1"/>
    <property type="match status" value="2"/>
</dbReference>
<keyword evidence="4" id="KW-0677">Repeat</keyword>
<feature type="region of interest" description="Disordered" evidence="10">
    <location>
        <begin position="159"/>
        <end position="319"/>
    </location>
</feature>
<feature type="compositionally biased region" description="Basic and acidic residues" evidence="10">
    <location>
        <begin position="532"/>
        <end position="541"/>
    </location>
</feature>
<feature type="region of interest" description="Disordered" evidence="10">
    <location>
        <begin position="508"/>
        <end position="588"/>
    </location>
</feature>
<evidence type="ECO:0000256" key="6">
    <source>
        <dbReference type="ARBA" id="ARBA00022833"/>
    </source>
</evidence>
<evidence type="ECO:0000256" key="1">
    <source>
        <dbReference type="ARBA" id="ARBA00004123"/>
    </source>
</evidence>
<dbReference type="FunFam" id="3.30.160.60:FF:000744">
    <property type="entry name" value="zinc finger E-box-binding homeobox 1"/>
    <property type="match status" value="1"/>
</dbReference>
<feature type="domain" description="C2H2-type" evidence="11">
    <location>
        <begin position="407"/>
        <end position="431"/>
    </location>
</feature>
<evidence type="ECO:0000256" key="3">
    <source>
        <dbReference type="ARBA" id="ARBA00022723"/>
    </source>
</evidence>
<dbReference type="Pfam" id="PF00096">
    <property type="entry name" value="zf-C2H2"/>
    <property type="match status" value="4"/>
</dbReference>
<name>A0A0D7BK58_9AGAR</name>
<evidence type="ECO:0000256" key="4">
    <source>
        <dbReference type="ARBA" id="ARBA00022737"/>
    </source>
</evidence>
<feature type="compositionally biased region" description="Basic residues" evidence="10">
    <location>
        <begin position="305"/>
        <end position="315"/>
    </location>
</feature>
<dbReference type="AlphaFoldDB" id="A0A0D7BK58"/>
<dbReference type="GO" id="GO:0008270">
    <property type="term" value="F:zinc ion binding"/>
    <property type="evidence" value="ECO:0007669"/>
    <property type="project" value="UniProtKB-KW"/>
</dbReference>
<keyword evidence="8" id="KW-0539">Nucleus</keyword>
<keyword evidence="6" id="KW-0862">Zinc</keyword>
<keyword evidence="13" id="KW-1185">Reference proteome</keyword>
<dbReference type="OrthoDB" id="654211at2759"/>
<reference evidence="12 13" key="1">
    <citation type="journal article" date="2015" name="Fungal Genet. Biol.">
        <title>Evolution of novel wood decay mechanisms in Agaricales revealed by the genome sequences of Fistulina hepatica and Cylindrobasidium torrendii.</title>
        <authorList>
            <person name="Floudas D."/>
            <person name="Held B.W."/>
            <person name="Riley R."/>
            <person name="Nagy L.G."/>
            <person name="Koehler G."/>
            <person name="Ransdell A.S."/>
            <person name="Younus H."/>
            <person name="Chow J."/>
            <person name="Chiniquy J."/>
            <person name="Lipzen A."/>
            <person name="Tritt A."/>
            <person name="Sun H."/>
            <person name="Haridas S."/>
            <person name="LaButti K."/>
            <person name="Ohm R.A."/>
            <person name="Kues U."/>
            <person name="Blanchette R.A."/>
            <person name="Grigoriev I.V."/>
            <person name="Minto R.E."/>
            <person name="Hibbett D.S."/>
        </authorList>
    </citation>
    <scope>NUCLEOTIDE SEQUENCE [LARGE SCALE GENOMIC DNA]</scope>
    <source>
        <strain evidence="12 13">FP15055 ss-10</strain>
    </source>
</reference>
<dbReference type="InterPro" id="IPR013087">
    <property type="entry name" value="Znf_C2H2_type"/>
</dbReference>
<proteinExistence type="inferred from homology"/>
<dbReference type="PROSITE" id="PS00028">
    <property type="entry name" value="ZINC_FINGER_C2H2_1"/>
    <property type="match status" value="4"/>
</dbReference>
<sequence>MSSPSSVPGHEDPVLDLSDVVNDANIGDDGEDPETRVEDASSVIGALFESDHSLSPRPTSPGQHPFSVALLERDLSSLLNRDASSVTDALLSLASQTSGIPSQPEAANSSAAGETASIPGLGDVNISTLAAMLSAAQAGATSTVDISHGALVATRESTRTAPAFHSLTAAESSPPSRSPKRRHRSTHSPEKSDYLFSDVNSDSDGEPSTPHRSHSPVGLPIGKDFADLNDILGDLGTFDTDPDFGPDQSSSPEEDVSPVLSRVNGEAVSEPPPPPPSNPYMFPRASQPVASTSASTNKPATKSGKGTKKQTKSKGSHICDQPSCHKVFTRKSDLERHMRIHTGERPFTCPISDCGKTFIQRSALHVHARVHTGEKPHCCEYPGCNKTFSDSSSLARHRRTHTGKRPYKCENDACTKTFTRRNTLNQHMRTHDPDFMPDPNVRYSFKTKRRKLQSDSEEEEDQTVVDSMRTISALVGGVSSATSEPEEPLELRVANISADIAAALAQVHSRTYEDEDEDELDELEEDSADEDYAYKRFEKQKIGPTTSGMREDRAGVDDANLSDLEEGDIGSGGVPAGEAVAAGEKRKR</sequence>
<dbReference type="InterPro" id="IPR036236">
    <property type="entry name" value="Znf_C2H2_sf"/>
</dbReference>